<dbReference type="FunFam" id="1.25.40.660:FF:000002">
    <property type="entry name" value="Vacuolar protein sorting-associated protein 35"/>
    <property type="match status" value="1"/>
</dbReference>
<evidence type="ECO:0000256" key="2">
    <source>
        <dbReference type="ARBA" id="ARBA00005634"/>
    </source>
</evidence>
<feature type="non-terminal residue" evidence="11">
    <location>
        <position position="1774"/>
    </location>
</feature>
<dbReference type="Pfam" id="PF03635">
    <property type="entry name" value="Vps35"/>
    <property type="match status" value="1"/>
</dbReference>
<dbReference type="InterPro" id="IPR046450">
    <property type="entry name" value="PA_dom_sf"/>
</dbReference>
<dbReference type="PANTHER" id="PTHR11099">
    <property type="entry name" value="VACUOLAR SORTING PROTEIN 35"/>
    <property type="match status" value="1"/>
</dbReference>
<dbReference type="Gene3D" id="3.50.30.30">
    <property type="match status" value="1"/>
</dbReference>
<dbReference type="FunFam" id="3.40.630.10:FF:000101">
    <property type="entry name" value="N-acetylated alpha-linked acidic dipeptidase like 1"/>
    <property type="match status" value="1"/>
</dbReference>
<dbReference type="CDD" id="cd02121">
    <property type="entry name" value="PA_GCPII_like"/>
    <property type="match status" value="1"/>
</dbReference>
<dbReference type="STRING" id="5539.A0A3E2HFE1"/>
<evidence type="ECO:0000259" key="8">
    <source>
        <dbReference type="Pfam" id="PF02225"/>
    </source>
</evidence>
<feature type="compositionally biased region" description="Basic and acidic residues" evidence="7">
    <location>
        <begin position="361"/>
        <end position="382"/>
    </location>
</feature>
<dbReference type="InterPro" id="IPR003137">
    <property type="entry name" value="PA_domain"/>
</dbReference>
<evidence type="ECO:0000259" key="10">
    <source>
        <dbReference type="Pfam" id="PF04389"/>
    </source>
</evidence>
<dbReference type="Pfam" id="PF04253">
    <property type="entry name" value="TFR_dimer"/>
    <property type="match status" value="1"/>
</dbReference>
<dbReference type="Gene3D" id="1.20.930.40">
    <property type="entry name" value="Transferrin receptor-like, dimerisation domain"/>
    <property type="match status" value="1"/>
</dbReference>
<feature type="domain" description="PA" evidence="8">
    <location>
        <begin position="1208"/>
        <end position="1296"/>
    </location>
</feature>
<dbReference type="Gene3D" id="1.25.40.660">
    <property type="entry name" value="Vacuolar protein sorting-associated protein 35, helical subcomplex Vps35-C"/>
    <property type="match status" value="1"/>
</dbReference>
<dbReference type="InterPro" id="IPR042491">
    <property type="entry name" value="Vps35_C"/>
</dbReference>
<dbReference type="PANTHER" id="PTHR11099:SF0">
    <property type="entry name" value="VACUOLAR PROTEIN SORTING-ASSOCIATED PROTEIN 35"/>
    <property type="match status" value="1"/>
</dbReference>
<dbReference type="SUPFAM" id="SSF53187">
    <property type="entry name" value="Zn-dependent exopeptidases"/>
    <property type="match status" value="1"/>
</dbReference>
<keyword evidence="6" id="KW-0472">Membrane</keyword>
<dbReference type="SUPFAM" id="SSF47672">
    <property type="entry name" value="Transferrin receptor-like dimerisation domain"/>
    <property type="match status" value="1"/>
</dbReference>
<dbReference type="InterPro" id="IPR036757">
    <property type="entry name" value="TFR-like_dimer_dom_sf"/>
</dbReference>
<keyword evidence="5" id="KW-0653">Protein transport</keyword>
<gene>
    <name evidence="11" type="ORF">B7463_g4161</name>
</gene>
<dbReference type="Pfam" id="PF02225">
    <property type="entry name" value="PA"/>
    <property type="match status" value="1"/>
</dbReference>
<protein>
    <recommendedName>
        <fullName evidence="13">Vacuolar protein sorting-associated protein 35</fullName>
    </recommendedName>
</protein>
<dbReference type="Pfam" id="PF04389">
    <property type="entry name" value="Peptidase_M28"/>
    <property type="match status" value="1"/>
</dbReference>
<evidence type="ECO:0000259" key="9">
    <source>
        <dbReference type="Pfam" id="PF04253"/>
    </source>
</evidence>
<feature type="domain" description="Peptidase M28" evidence="10">
    <location>
        <begin position="1395"/>
        <end position="1578"/>
    </location>
</feature>
<dbReference type="EMBL" id="NCSJ02000060">
    <property type="protein sequence ID" value="RFU32148.1"/>
    <property type="molecule type" value="Genomic_DNA"/>
</dbReference>
<feature type="compositionally biased region" description="Low complexity" evidence="7">
    <location>
        <begin position="917"/>
        <end position="935"/>
    </location>
</feature>
<accession>A0A3E2HFE1</accession>
<dbReference type="InterPro" id="IPR007484">
    <property type="entry name" value="Peptidase_M28"/>
</dbReference>
<comment type="caution">
    <text evidence="11">The sequence shown here is derived from an EMBL/GenBank/DDBJ whole genome shotgun (WGS) entry which is preliminary data.</text>
</comment>
<evidence type="ECO:0000256" key="3">
    <source>
        <dbReference type="ARBA" id="ARBA00006536"/>
    </source>
</evidence>
<dbReference type="Proteomes" id="UP000258309">
    <property type="component" value="Unassembled WGS sequence"/>
</dbReference>
<organism evidence="11 12">
    <name type="scientific">Scytalidium lignicola</name>
    <name type="common">Hyphomycete</name>
    <dbReference type="NCBI Taxonomy" id="5539"/>
    <lineage>
        <taxon>Eukaryota</taxon>
        <taxon>Fungi</taxon>
        <taxon>Dikarya</taxon>
        <taxon>Ascomycota</taxon>
        <taxon>Pezizomycotina</taxon>
        <taxon>Leotiomycetes</taxon>
        <taxon>Leotiomycetes incertae sedis</taxon>
        <taxon>Scytalidium</taxon>
    </lineage>
</organism>
<comment type="similarity">
    <text evidence="3">Belongs to the VPS35 family.</text>
</comment>
<evidence type="ECO:0000256" key="1">
    <source>
        <dbReference type="ARBA" id="ARBA00004170"/>
    </source>
</evidence>
<evidence type="ECO:0000256" key="5">
    <source>
        <dbReference type="ARBA" id="ARBA00022927"/>
    </source>
</evidence>
<dbReference type="InterPro" id="IPR005378">
    <property type="entry name" value="Vps35"/>
</dbReference>
<dbReference type="SUPFAM" id="SSF52025">
    <property type="entry name" value="PA domain"/>
    <property type="match status" value="1"/>
</dbReference>
<keyword evidence="4" id="KW-0813">Transport</keyword>
<feature type="non-terminal residue" evidence="11">
    <location>
        <position position="1"/>
    </location>
</feature>
<evidence type="ECO:0000256" key="6">
    <source>
        <dbReference type="ARBA" id="ARBA00023136"/>
    </source>
</evidence>
<dbReference type="OrthoDB" id="10258141at2759"/>
<dbReference type="GO" id="GO:0030906">
    <property type="term" value="C:retromer, cargo-selective complex"/>
    <property type="evidence" value="ECO:0007669"/>
    <property type="project" value="InterPro"/>
</dbReference>
<dbReference type="GO" id="GO:0005829">
    <property type="term" value="C:cytosol"/>
    <property type="evidence" value="ECO:0007669"/>
    <property type="project" value="GOC"/>
</dbReference>
<feature type="region of interest" description="Disordered" evidence="7">
    <location>
        <begin position="336"/>
        <end position="401"/>
    </location>
</feature>
<dbReference type="OMA" id="THWASGH"/>
<dbReference type="Gene3D" id="3.40.630.10">
    <property type="entry name" value="Zn peptidases"/>
    <property type="match status" value="1"/>
</dbReference>
<dbReference type="GO" id="GO:0006886">
    <property type="term" value="P:intracellular protein transport"/>
    <property type="evidence" value="ECO:0007669"/>
    <property type="project" value="TreeGrafter"/>
</dbReference>
<evidence type="ECO:0000313" key="11">
    <source>
        <dbReference type="EMBL" id="RFU32148.1"/>
    </source>
</evidence>
<evidence type="ECO:0008006" key="13">
    <source>
        <dbReference type="Google" id="ProtNLM"/>
    </source>
</evidence>
<evidence type="ECO:0000256" key="7">
    <source>
        <dbReference type="SAM" id="MobiDB-lite"/>
    </source>
</evidence>
<dbReference type="CDD" id="cd08022">
    <property type="entry name" value="M28_PSMA_like"/>
    <property type="match status" value="1"/>
</dbReference>
<dbReference type="GO" id="GO:0005770">
    <property type="term" value="C:late endosome"/>
    <property type="evidence" value="ECO:0007669"/>
    <property type="project" value="TreeGrafter"/>
</dbReference>
<feature type="domain" description="Transferrin receptor-like dimerisation" evidence="9">
    <location>
        <begin position="1646"/>
        <end position="1770"/>
    </location>
</feature>
<comment type="similarity">
    <text evidence="2">Belongs to the peptidase M28 family. M28B subfamily.</text>
</comment>
<feature type="region of interest" description="Disordered" evidence="7">
    <location>
        <begin position="899"/>
        <end position="1008"/>
    </location>
</feature>
<dbReference type="GO" id="GO:0042147">
    <property type="term" value="P:retrograde transport, endosome to Golgi"/>
    <property type="evidence" value="ECO:0007669"/>
    <property type="project" value="InterPro"/>
</dbReference>
<comment type="subcellular location">
    <subcellularLocation>
        <location evidence="1">Membrane</location>
        <topology evidence="1">Peripheral membrane protein</topology>
    </subcellularLocation>
</comment>
<evidence type="ECO:0000256" key="4">
    <source>
        <dbReference type="ARBA" id="ARBA00022448"/>
    </source>
</evidence>
<dbReference type="InterPro" id="IPR007365">
    <property type="entry name" value="TFR-like_dimer_dom"/>
</dbReference>
<keyword evidence="12" id="KW-1185">Reference proteome</keyword>
<name>A0A3E2HFE1_SCYLI</name>
<evidence type="ECO:0000313" key="12">
    <source>
        <dbReference type="Proteomes" id="UP000258309"/>
    </source>
</evidence>
<proteinExistence type="inferred from homology"/>
<reference evidence="11 12" key="1">
    <citation type="submission" date="2018-05" db="EMBL/GenBank/DDBJ databases">
        <title>Draft genome sequence of Scytalidium lignicola DSM 105466, a ubiquitous saprotrophic fungus.</title>
        <authorList>
            <person name="Buettner E."/>
            <person name="Gebauer A.M."/>
            <person name="Hofrichter M."/>
            <person name="Liers C."/>
            <person name="Kellner H."/>
        </authorList>
    </citation>
    <scope>NUCLEOTIDE SEQUENCE [LARGE SCALE GENOMIC DNA]</scope>
    <source>
        <strain evidence="11 12">DSM 105466</strain>
    </source>
</reference>
<sequence length="1774" mass="198758">MATAPAVEDQARLLEDALAVVRQQTQLMRKCLETPGKLMDALKCSSTLVSELRTSSLSPKQYYELYMAVFDALRHLSVYLKDSHPVNHLADLYELVQYAGNIVPRLYLMITVGTVYMSIEDAPVKEIMKDMMEMSRGVQHPVRGLFLRYYLSGQARDFLPTGNGDGPEGNLQDSISFTLTNFVEMNKLWVRLQHQGHSREREQRTEERKQLQLLVGNNLVRLSQLVDLETYKNVILQPLLEQVVQCRDVLAQEYLLEVITQVFPDEYHLHTLDQFLAAVSRLNPHVNVKIIVIAMMNRLSDYAARESEAEPAEDREKMEEEAVAKLMDKLMLAEEKKAEEPAPETSNGDHVEPEANGSTEESPKAPEPEAEPPKEEAPKPESEPEATNGTEGETEASSKKKRGIPENIRLYEIFFEQVMNLVNAQHLPIQDTTALLVSLANLALNVYPERLDYVDQVLEYASSKVKQHANSADLHHAETQNNILNLLLAPTKSYVSLFTALALPTYIPLLHSQTYPTRRAVAGEVSKSLMRNQTEISTTAKLEGVLEILKVLIKEGTQQPAGYPGVQQRRGMETDETIEEQGWLARIVHLIHSDNNDTQFKLLQLAKRIYAEGNERVKFTTPAIITSGMKLARRYKSREHFDDNWETQLSALYKFLHSTLSTLYARVQGSAELILRLFIACGQIADQTGSEEISYEFFAQAFTIYEEAISDSRAQFQAVCVIAAALHETRNFGKENYDTLITKCALHGSKLLKKPDQCRAVYLASHLWWAVPIVAKGEEDEKGLYRDGKRVLECLQRALRVADACMDTAVSVELFVEILNRYVYYFDQQNEAVTIKYLNGLIELIHSNLQTNQETAAIDMPKRHFQRTLESEVNILLLASRTQTRAWASSAAAIMSDEKHRYDPPGIPTYEEAVGESSRTPTPSASRSGSNNESSQPEEREGLLGFNPEGRMPVPTRRQGYRPPPTDENTSTRASIEQDGLLDGHDERRQSTGSEDEEVRREMEELEIEEPAGPRSLWGKRISSLSQSLSRFNLPFRLKFPKIKFKWPVLDAGFCIILGRIFAVFLVMGVVYILFMSDIFSNAAQRMGGQMFDPESVRVHVQNMADGRRIARRLQQITMTDHMAGTEGDFVSAEYVAGVFESSGLDEVRMDEYGVYLNYPKEGGRKVDILGQDKSVVWSAAIEEPILYKDPPRQQIPVFHGHSKTGDVTGPLIYANYGSRDDFKWLQDNGIDTKGAIALVKYYGTEGDRALKVKAAELAGFAGCIIYSDPADDGFVVGEPAPKGRTMPQDGVQRGAVSLMSWVVGDVLTPGWASKKGAKRLSPEESQGLVNIPSLPLSWGDAQGLLKAIKGFGDHVPEEWKGGIPDVEYWTGNSSSPHVHLVNDQDEAQEQPIWNVMGKIIGIEQGEKSVIVGNHRDAWVFGATDPGSGTAVMLEVVHIFGDLLARGWRPLRTIEFASWDAEEYNLVGSTEYVEDHIDKLRADAYVYLNVDVGVAGSEFRASGSPVFKKSLLRVLDRVSDEKKNSTLRGLWDSRHGQLEGLGAGSDYVAFQDMAGTSSLDFGFGGGAFPYHSAYDNYEWMATVGDPDFEYHKLMAQIWALLILEFADRLVLPFDMKAYSGSLTNWVIDLDVWMKQKTKAQKVKPVDIGPLRDAVLQFHHDAEIFEQWELEWDSIVLAAGGFESSPTASHRQSHNNRMANFETHLLDLEQGGGLVNRTQFKHVVFGPQLWSGYDEAFFPGIRDAVDASDWKLVDAQIKKVAGIISRASKKLVGNA</sequence>